<dbReference type="GO" id="GO:0005783">
    <property type="term" value="C:endoplasmic reticulum"/>
    <property type="evidence" value="ECO:0007669"/>
    <property type="project" value="TreeGrafter"/>
</dbReference>
<keyword evidence="2 5" id="KW-0812">Transmembrane</keyword>
<evidence type="ECO:0000256" key="4">
    <source>
        <dbReference type="ARBA" id="ARBA00023136"/>
    </source>
</evidence>
<evidence type="ECO:0000313" key="6">
    <source>
        <dbReference type="WBParaSite" id="GPUH_0001490901-mRNA-1"/>
    </source>
</evidence>
<dbReference type="PANTHER" id="PTHR20661">
    <property type="entry name" value="PHOSPHATIDYLINOSITOL-GLYCAN BIOSYNTHESIS CLASS W PROTEIN"/>
    <property type="match status" value="1"/>
</dbReference>
<dbReference type="GO" id="GO:0072659">
    <property type="term" value="P:protein localization to plasma membrane"/>
    <property type="evidence" value="ECO:0007669"/>
    <property type="project" value="TreeGrafter"/>
</dbReference>
<accession>A0A183E1P8</accession>
<dbReference type="GO" id="GO:0032216">
    <property type="term" value="F:glucosaminyl-phosphatidylinositol O-acyltransferase activity"/>
    <property type="evidence" value="ECO:0007669"/>
    <property type="project" value="TreeGrafter"/>
</dbReference>
<dbReference type="AlphaFoldDB" id="A0A183E1P8"/>
<evidence type="ECO:0000256" key="2">
    <source>
        <dbReference type="ARBA" id="ARBA00022692"/>
    </source>
</evidence>
<dbReference type="WBParaSite" id="GPUH_0001490901-mRNA-1">
    <property type="protein sequence ID" value="GPUH_0001490901-mRNA-1"/>
    <property type="gene ID" value="GPUH_0001490901"/>
</dbReference>
<keyword evidence="4 5" id="KW-0472">Membrane</keyword>
<evidence type="ECO:0000256" key="5">
    <source>
        <dbReference type="SAM" id="Phobius"/>
    </source>
</evidence>
<proteinExistence type="predicted"/>
<feature type="transmembrane region" description="Helical" evidence="5">
    <location>
        <begin position="70"/>
        <end position="90"/>
    </location>
</feature>
<dbReference type="Pfam" id="PF06423">
    <property type="entry name" value="GWT1"/>
    <property type="match status" value="1"/>
</dbReference>
<comment type="subcellular location">
    <subcellularLocation>
        <location evidence="1">Membrane</location>
        <topology evidence="1">Multi-pass membrane protein</topology>
    </subcellularLocation>
</comment>
<dbReference type="GO" id="GO:0006506">
    <property type="term" value="P:GPI anchor biosynthetic process"/>
    <property type="evidence" value="ECO:0007669"/>
    <property type="project" value="InterPro"/>
</dbReference>
<dbReference type="GO" id="GO:0016020">
    <property type="term" value="C:membrane"/>
    <property type="evidence" value="ECO:0007669"/>
    <property type="project" value="UniProtKB-SubCell"/>
</dbReference>
<dbReference type="InterPro" id="IPR009447">
    <property type="entry name" value="PIGW/GWT1"/>
</dbReference>
<name>A0A183E1P8_9BILA</name>
<feature type="transmembrane region" description="Helical" evidence="5">
    <location>
        <begin position="96"/>
        <end position="120"/>
    </location>
</feature>
<reference evidence="6" key="1">
    <citation type="submission" date="2016-06" db="UniProtKB">
        <authorList>
            <consortium name="WormBaseParasite"/>
        </authorList>
    </citation>
    <scope>IDENTIFICATION</scope>
</reference>
<sequence length="138" mass="15764">LEGSYDIMENRKLRRRQSEANAPIEIGNFLQGNLQVLHRNPDTDFLSDLDGNLLKQLRPRLVDSINQQGMVFFLLGNILTGLINMIIRTTAVKNDYLATAIIATYLFICSIVASVLTMWLEKRRQSKHFLVQICPETT</sequence>
<evidence type="ECO:0000256" key="1">
    <source>
        <dbReference type="ARBA" id="ARBA00004141"/>
    </source>
</evidence>
<organism evidence="6">
    <name type="scientific">Gongylonema pulchrum</name>
    <dbReference type="NCBI Taxonomy" id="637853"/>
    <lineage>
        <taxon>Eukaryota</taxon>
        <taxon>Metazoa</taxon>
        <taxon>Ecdysozoa</taxon>
        <taxon>Nematoda</taxon>
        <taxon>Chromadorea</taxon>
        <taxon>Rhabditida</taxon>
        <taxon>Spirurina</taxon>
        <taxon>Spiruromorpha</taxon>
        <taxon>Spiruroidea</taxon>
        <taxon>Gongylonematidae</taxon>
        <taxon>Gongylonema</taxon>
    </lineage>
</organism>
<evidence type="ECO:0000256" key="3">
    <source>
        <dbReference type="ARBA" id="ARBA00022989"/>
    </source>
</evidence>
<keyword evidence="3 5" id="KW-1133">Transmembrane helix</keyword>
<protein>
    <submittedName>
        <fullName evidence="6">Transmembrane protein</fullName>
    </submittedName>
</protein>
<dbReference type="PANTHER" id="PTHR20661:SF0">
    <property type="entry name" value="PHOSPHATIDYLINOSITOL-GLYCAN BIOSYNTHESIS CLASS W PROTEIN"/>
    <property type="match status" value="1"/>
</dbReference>